<feature type="compositionally biased region" description="Basic and acidic residues" evidence="1">
    <location>
        <begin position="28"/>
        <end position="39"/>
    </location>
</feature>
<keyword evidence="3" id="KW-1185">Reference proteome</keyword>
<reference evidence="2 3" key="1">
    <citation type="submission" date="2023-03" db="EMBL/GenBank/DDBJ databases">
        <title>Agriculturally important microbes genome sequencing.</title>
        <authorList>
            <person name="Dunlap C."/>
        </authorList>
    </citation>
    <scope>NUCLEOTIDE SEQUENCE [LARGE SCALE GENOMIC DNA]</scope>
    <source>
        <strain evidence="2 3">CBP-3203</strain>
    </source>
</reference>
<gene>
    <name evidence="2" type="ORF">P8828_00735</name>
</gene>
<evidence type="ECO:0000313" key="3">
    <source>
        <dbReference type="Proteomes" id="UP001341297"/>
    </source>
</evidence>
<evidence type="ECO:0000256" key="1">
    <source>
        <dbReference type="SAM" id="MobiDB-lite"/>
    </source>
</evidence>
<feature type="region of interest" description="Disordered" evidence="1">
    <location>
        <begin position="28"/>
        <end position="48"/>
    </location>
</feature>
<dbReference type="RefSeq" id="WP_172796391.1">
    <property type="nucleotide sequence ID" value="NZ_CP023481.1"/>
</dbReference>
<comment type="caution">
    <text evidence="2">The sequence shown here is derived from an EMBL/GenBank/DDBJ whole genome shotgun (WGS) entry which is preliminary data.</text>
</comment>
<proteinExistence type="predicted"/>
<dbReference type="Proteomes" id="UP001341297">
    <property type="component" value="Unassembled WGS sequence"/>
</dbReference>
<name>A0ABU6GX99_9BACI</name>
<organism evidence="2 3">
    <name type="scientific">Bacillus glycinifermentans</name>
    <dbReference type="NCBI Taxonomy" id="1664069"/>
    <lineage>
        <taxon>Bacteria</taxon>
        <taxon>Bacillati</taxon>
        <taxon>Bacillota</taxon>
        <taxon>Bacilli</taxon>
        <taxon>Bacillales</taxon>
        <taxon>Bacillaceae</taxon>
        <taxon>Bacillus</taxon>
    </lineage>
</organism>
<dbReference type="EMBL" id="JARRTL010000003">
    <property type="protein sequence ID" value="MEC0483386.1"/>
    <property type="molecule type" value="Genomic_DNA"/>
</dbReference>
<protein>
    <submittedName>
        <fullName evidence="2">Uncharacterized protein</fullName>
    </submittedName>
</protein>
<evidence type="ECO:0000313" key="2">
    <source>
        <dbReference type="EMBL" id="MEC0483386.1"/>
    </source>
</evidence>
<sequence>MIDVVMKLSAIAATWLGIIKLGLELRKMRKDSESKERRAPTKKHRRRL</sequence>
<accession>A0ABU6GX99</accession>